<name>A0A174NZB8_FLAPL</name>
<evidence type="ECO:0000313" key="1">
    <source>
        <dbReference type="EMBL" id="CUP54114.1"/>
    </source>
</evidence>
<gene>
    <name evidence="1" type="ORF">ERS852411_03271</name>
</gene>
<dbReference type="EMBL" id="CYZT01000393">
    <property type="protein sequence ID" value="CUP54114.1"/>
    <property type="molecule type" value="Genomic_DNA"/>
</dbReference>
<dbReference type="AlphaFoldDB" id="A0A174NZB8"/>
<organism evidence="1 2">
    <name type="scientific">Flavonifractor plautii</name>
    <name type="common">Fusobacterium plautii</name>
    <dbReference type="NCBI Taxonomy" id="292800"/>
    <lineage>
        <taxon>Bacteria</taxon>
        <taxon>Bacillati</taxon>
        <taxon>Bacillota</taxon>
        <taxon>Clostridia</taxon>
        <taxon>Eubacteriales</taxon>
        <taxon>Oscillospiraceae</taxon>
        <taxon>Flavonifractor</taxon>
    </lineage>
</organism>
<accession>A0A174NZB8</accession>
<proteinExistence type="predicted"/>
<protein>
    <submittedName>
        <fullName evidence="1">Uncharacterized protein</fullName>
    </submittedName>
</protein>
<reference evidence="1 2" key="1">
    <citation type="submission" date="2015-09" db="EMBL/GenBank/DDBJ databases">
        <authorList>
            <consortium name="Pathogen Informatics"/>
        </authorList>
    </citation>
    <scope>NUCLEOTIDE SEQUENCE [LARGE SCALE GENOMIC DNA]</scope>
    <source>
        <strain evidence="1 2">2789STDY5608854</strain>
    </source>
</reference>
<sequence>MALEARAEDRDTRGLTSMTAYSKESGLRASCTLHPPSISRAEMMLREAERSIWYSRLARVWVGATTMESPVWTPTGSMFSMEQIWMTLPAESRMTSNSISFQPEMHRSMSTWPTRDRWMPRSAISRREGSS</sequence>
<evidence type="ECO:0000313" key="2">
    <source>
        <dbReference type="Proteomes" id="UP000095746"/>
    </source>
</evidence>
<dbReference type="Proteomes" id="UP000095746">
    <property type="component" value="Unassembled WGS sequence"/>
</dbReference>